<dbReference type="Proteomes" id="UP000245390">
    <property type="component" value="Unassembled WGS sequence"/>
</dbReference>
<protein>
    <recommendedName>
        <fullName evidence="4">Histidine kinase</fullName>
    </recommendedName>
</protein>
<organism evidence="2 3">
    <name type="scientific">Silicimonas algicola</name>
    <dbReference type="NCBI Taxonomy" id="1826607"/>
    <lineage>
        <taxon>Bacteria</taxon>
        <taxon>Pseudomonadati</taxon>
        <taxon>Pseudomonadota</taxon>
        <taxon>Alphaproteobacteria</taxon>
        <taxon>Rhodobacterales</taxon>
        <taxon>Paracoccaceae</taxon>
    </lineage>
</organism>
<proteinExistence type="predicted"/>
<feature type="transmembrane region" description="Helical" evidence="1">
    <location>
        <begin position="5"/>
        <end position="24"/>
    </location>
</feature>
<sequence length="173" mass="18226">MSGKIVAMILVVSGLIAGAAMYYFQVYAFYDTVSAEDSEVFLTSVATGAPEAIGAESVRAIDADSSPLRYRACFETGLSQAMLTESYVVYEGAVPNVAPGWFDCFDAAAIGAALEEGTATAFLGEGNIHYGFDRVVAIGEDGRGFVWHQINACGQAFFDGDPLPQGCPAPPEQ</sequence>
<keyword evidence="1" id="KW-1133">Transmembrane helix</keyword>
<comment type="caution">
    <text evidence="2">The sequence shown here is derived from an EMBL/GenBank/DDBJ whole genome shotgun (WGS) entry which is preliminary data.</text>
</comment>
<evidence type="ECO:0000256" key="1">
    <source>
        <dbReference type="SAM" id="Phobius"/>
    </source>
</evidence>
<dbReference type="AlphaFoldDB" id="A0A316G8S9"/>
<evidence type="ECO:0008006" key="4">
    <source>
        <dbReference type="Google" id="ProtNLM"/>
    </source>
</evidence>
<dbReference type="RefSeq" id="WP_109758772.1">
    <property type="nucleotide sequence ID" value="NZ_CP034588.1"/>
</dbReference>
<dbReference type="KEGG" id="salo:EF888_09500"/>
<dbReference type="Pfam" id="PF20044">
    <property type="entry name" value="DUF6446"/>
    <property type="match status" value="1"/>
</dbReference>
<gene>
    <name evidence="2" type="ORF">C8D95_103259</name>
</gene>
<reference evidence="2 3" key="1">
    <citation type="submission" date="2018-05" db="EMBL/GenBank/DDBJ databases">
        <title>Genomic Encyclopedia of Type Strains, Phase IV (KMG-IV): sequencing the most valuable type-strain genomes for metagenomic binning, comparative biology and taxonomic classification.</title>
        <authorList>
            <person name="Goeker M."/>
        </authorList>
    </citation>
    <scope>NUCLEOTIDE SEQUENCE [LARGE SCALE GENOMIC DNA]</scope>
    <source>
        <strain evidence="2 3">DSM 103371</strain>
    </source>
</reference>
<evidence type="ECO:0000313" key="3">
    <source>
        <dbReference type="Proteomes" id="UP000245390"/>
    </source>
</evidence>
<evidence type="ECO:0000313" key="2">
    <source>
        <dbReference type="EMBL" id="PWK57022.1"/>
    </source>
</evidence>
<accession>A0A316G8S9</accession>
<dbReference type="OrthoDB" id="7819947at2"/>
<dbReference type="EMBL" id="QGGV01000003">
    <property type="protein sequence ID" value="PWK57022.1"/>
    <property type="molecule type" value="Genomic_DNA"/>
</dbReference>
<keyword evidence="1" id="KW-0812">Transmembrane</keyword>
<name>A0A316G8S9_9RHOB</name>
<keyword evidence="1" id="KW-0472">Membrane</keyword>
<dbReference type="InterPro" id="IPR045616">
    <property type="entry name" value="DUF6446"/>
</dbReference>
<keyword evidence="3" id="KW-1185">Reference proteome</keyword>